<reference evidence="8 9" key="1">
    <citation type="submission" date="2024-04" db="EMBL/GenBank/DDBJ databases">
        <title>Tritrichomonas musculus Genome.</title>
        <authorList>
            <person name="Alves-Ferreira E."/>
            <person name="Grigg M."/>
            <person name="Lorenzi H."/>
            <person name="Galac M."/>
        </authorList>
    </citation>
    <scope>NUCLEOTIDE SEQUENCE [LARGE SCALE GENOMIC DNA]</scope>
    <source>
        <strain evidence="8 9">EAF2021</strain>
    </source>
</reference>
<keyword evidence="9" id="KW-1185">Reference proteome</keyword>
<evidence type="ECO:0000256" key="5">
    <source>
        <dbReference type="ARBA" id="ARBA00023273"/>
    </source>
</evidence>
<protein>
    <recommendedName>
        <fullName evidence="10">Anaphase-promoting complex subunit 4 WD40 domain-containing protein</fullName>
    </recommendedName>
</protein>
<keyword evidence="5" id="KW-0966">Cell projection</keyword>
<accession>A0ABR2HDE9</accession>
<feature type="domain" description="IF140 C-terminal TPR" evidence="6">
    <location>
        <begin position="1021"/>
        <end position="1139"/>
    </location>
</feature>
<feature type="domain" description="IF140/IFT172/WDR19 TPR" evidence="7">
    <location>
        <begin position="667"/>
        <end position="996"/>
    </location>
</feature>
<dbReference type="SUPFAM" id="SSF50978">
    <property type="entry name" value="WD40 repeat-like"/>
    <property type="match status" value="2"/>
</dbReference>
<comment type="subcellular location">
    <subcellularLocation>
        <location evidence="1">Cell projection</location>
        <location evidence="1">Cilium</location>
    </subcellularLocation>
</comment>
<evidence type="ECO:0000259" key="6">
    <source>
        <dbReference type="Pfam" id="PF24760"/>
    </source>
</evidence>
<keyword evidence="2" id="KW-0853">WD repeat</keyword>
<evidence type="ECO:0000313" key="9">
    <source>
        <dbReference type="Proteomes" id="UP001470230"/>
    </source>
</evidence>
<comment type="caution">
    <text evidence="8">The sequence shown here is derived from an EMBL/GenBank/DDBJ whole genome shotgun (WGS) entry which is preliminary data.</text>
</comment>
<dbReference type="InterPro" id="IPR056156">
    <property type="entry name" value="TPR_IF140_C"/>
</dbReference>
<dbReference type="PANTHER" id="PTHR15722:SF7">
    <property type="entry name" value="INTRAFLAGELLAR TRANSPORT PROTEIN 140 HOMOLOG"/>
    <property type="match status" value="1"/>
</dbReference>
<evidence type="ECO:0000259" key="7">
    <source>
        <dbReference type="Pfam" id="PF24762"/>
    </source>
</evidence>
<dbReference type="InterPro" id="IPR015943">
    <property type="entry name" value="WD40/YVTN_repeat-like_dom_sf"/>
</dbReference>
<evidence type="ECO:0000313" key="8">
    <source>
        <dbReference type="EMBL" id="KAK8845029.1"/>
    </source>
</evidence>
<keyword evidence="3" id="KW-0677">Repeat</keyword>
<evidence type="ECO:0008006" key="10">
    <source>
        <dbReference type="Google" id="ProtNLM"/>
    </source>
</evidence>
<dbReference type="EMBL" id="JAPFFF010000031">
    <property type="protein sequence ID" value="KAK8845029.1"/>
    <property type="molecule type" value="Genomic_DNA"/>
</dbReference>
<organism evidence="8 9">
    <name type="scientific">Tritrichomonas musculus</name>
    <dbReference type="NCBI Taxonomy" id="1915356"/>
    <lineage>
        <taxon>Eukaryota</taxon>
        <taxon>Metamonada</taxon>
        <taxon>Parabasalia</taxon>
        <taxon>Tritrichomonadida</taxon>
        <taxon>Tritrichomonadidae</taxon>
        <taxon>Tritrichomonas</taxon>
    </lineage>
</organism>
<keyword evidence="4" id="KW-0969">Cilium</keyword>
<dbReference type="InterPro" id="IPR056168">
    <property type="entry name" value="TPR_IF140/IFT172/WDR19"/>
</dbReference>
<gene>
    <name evidence="8" type="ORF">M9Y10_021205</name>
</gene>
<dbReference type="Pfam" id="PF24762">
    <property type="entry name" value="TPR_IF140-IFT172"/>
    <property type="match status" value="1"/>
</dbReference>
<evidence type="ECO:0000256" key="4">
    <source>
        <dbReference type="ARBA" id="ARBA00023069"/>
    </source>
</evidence>
<evidence type="ECO:0000256" key="1">
    <source>
        <dbReference type="ARBA" id="ARBA00004138"/>
    </source>
</evidence>
<dbReference type="InterPro" id="IPR036322">
    <property type="entry name" value="WD40_repeat_dom_sf"/>
</dbReference>
<dbReference type="Proteomes" id="UP001470230">
    <property type="component" value="Unassembled WGS sequence"/>
</dbReference>
<dbReference type="Pfam" id="PF24760">
    <property type="entry name" value="TPR_IF140_C"/>
    <property type="match status" value="1"/>
</dbReference>
<dbReference type="Gene3D" id="2.130.10.10">
    <property type="entry name" value="YVTN repeat-like/Quinoprotein amine dehydrogenase"/>
    <property type="match status" value="1"/>
</dbReference>
<name>A0ABR2HDE9_9EUKA</name>
<evidence type="ECO:0000256" key="2">
    <source>
        <dbReference type="ARBA" id="ARBA00022574"/>
    </source>
</evidence>
<sequence>MENGLLTEIQWSNYSNTCAAIDEYNNIRIFNHNNSNYNLPFSNQGKITTISWSYQSDILAIGTSNSILTLFSNKTQKNTSIQIKDFNQIIKKIVWNKFSEEICLISNDNQIIVMNINEDLEVSTVFSSQINFSFQNVTFLNKSEILLNNEEGEIYLISKDSQKYLTTMLIPVSFIYCTNAIKNQIITISSDNIFSIFQLTEKVLLKKLDQRKLNDGKFTHIEEMPDGNLIYSIDDTIFLMKNDFESIELKIQKDDRITDFHFYSYANTLTAITEKGMICVWSISEKIQLIQKLNTDINHSKSFWSSYTKAVVAVDEPNKLFSIFKLPKISYVNNSFYFELLQIDANTLLSNSNRRIQSDQMIKRIRQSSNYFLIKTYSDCEIYNFKFECICQCPIQSSLVEIFGSRIFILKGKKIESRNIVDNISINSIELDSDGLITKSSVNGSFLVVLTSSNDVFAFNISKFSMRQISKVNLSDFVGAKTVTSIGISCGGFCISVNCRSQMKRCNPILISAIANGESPKIIELNEKGKLKWDTETPNLFCIQGSGSLLLTYLVDADLKLFQLKSLKFPHNNILLKVSVPRFFHSPPNASGFNVTSSFLPAFLCLDEAPVQLKRSIVKLMLDIQNENFEMAVNLIQEIDYKTVLQQFLSENKLLNLFSDKIQLFDSKQHDYEPAHRCLMTGDLSVVSSVSANDEKEAKKWMGRFSESKNDTKSALLMYSASQNHREQLRLLCLERKFTEAKQLVDQSADKSVICYFARLLMKYISSIEKVTNDEEGAFFESKEKVANLIVDLFLRAGRYGAAFEFAAGQNMVSKVEELAAAVPRKLLYKVANYYETQKVNEMTSLHLYLYAGLLSKAAQFAQNAFNIEKRNLSDLEVIYRCAEICEEKENYEEAVIFYGYSKSIEKVATLCKNHDLKLPQIMLNFFIANPNESVASLLNQQRRFLQASQIYSKLNKKDEAVKSLISLNDVEKVIELTKEVDDQACYALSADYIAVTFNPNRKSPLFQLVVEFYSKSGEFEKISNFLETRAQSEISERQNYEIALDLLRESQNWLAKSSSSFSIEENEKITKKIRWIEIYLEAVNSDSSEMSEVMCNELLNAEGAFDVVRYDDVVFLLLKKFVDEEDFVGAKNVLDKMKSRGVDASQFMETESIMRIYRAAECNNNCGITAEVPKIENVIERLYDY</sequence>
<evidence type="ECO:0000256" key="3">
    <source>
        <dbReference type="ARBA" id="ARBA00022737"/>
    </source>
</evidence>
<dbReference type="PANTHER" id="PTHR15722">
    <property type="entry name" value="IFT140/172-RELATED"/>
    <property type="match status" value="1"/>
</dbReference>
<proteinExistence type="predicted"/>